<evidence type="ECO:0000313" key="2">
    <source>
        <dbReference type="Proteomes" id="UP001596997"/>
    </source>
</evidence>
<proteinExistence type="predicted"/>
<sequence>MTIVYKEGKTLEGYGKILGENRIKFWHSNKSKPVKWSYKDLKSVNYIKIHTNNKTLMYQFVRIDDTRIKLLKLTVSGAINLYERVTNSAPMYMAGGGMNGMGYWSGGGTINNYYVKRKGEVKATHLGSNQLFTKNFKKAMSEYVKDCNELVVKIQNKEYKKKHLEQIVEYYNSNCSN</sequence>
<evidence type="ECO:0000313" key="1">
    <source>
        <dbReference type="EMBL" id="MFD0963317.1"/>
    </source>
</evidence>
<organism evidence="1 2">
    <name type="scientific">Pseudofulvibacter geojedonensis</name>
    <dbReference type="NCBI Taxonomy" id="1123758"/>
    <lineage>
        <taxon>Bacteria</taxon>
        <taxon>Pseudomonadati</taxon>
        <taxon>Bacteroidota</taxon>
        <taxon>Flavobacteriia</taxon>
        <taxon>Flavobacteriales</taxon>
        <taxon>Flavobacteriaceae</taxon>
        <taxon>Pseudofulvibacter</taxon>
    </lineage>
</organism>
<dbReference type="EMBL" id="JBHTJM010000005">
    <property type="protein sequence ID" value="MFD0963317.1"/>
    <property type="molecule type" value="Genomic_DNA"/>
</dbReference>
<comment type="caution">
    <text evidence="1">The sequence shown here is derived from an EMBL/GenBank/DDBJ whole genome shotgun (WGS) entry which is preliminary data.</text>
</comment>
<dbReference type="Proteomes" id="UP001596997">
    <property type="component" value="Unassembled WGS sequence"/>
</dbReference>
<keyword evidence="2" id="KW-1185">Reference proteome</keyword>
<reference evidence="2" key="1">
    <citation type="journal article" date="2019" name="Int. J. Syst. Evol. Microbiol.">
        <title>The Global Catalogue of Microorganisms (GCM) 10K type strain sequencing project: providing services to taxonomists for standard genome sequencing and annotation.</title>
        <authorList>
            <consortium name="The Broad Institute Genomics Platform"/>
            <consortium name="The Broad Institute Genome Sequencing Center for Infectious Disease"/>
            <person name="Wu L."/>
            <person name="Ma J."/>
        </authorList>
    </citation>
    <scope>NUCLEOTIDE SEQUENCE [LARGE SCALE GENOMIC DNA]</scope>
    <source>
        <strain evidence="2">CCUG 62114</strain>
    </source>
</reference>
<protein>
    <submittedName>
        <fullName evidence="1">Uncharacterized protein</fullName>
    </submittedName>
</protein>
<gene>
    <name evidence="1" type="ORF">ACFQ1O_04795</name>
</gene>
<accession>A0ABW3I181</accession>
<name>A0ABW3I181_9FLAO</name>